<dbReference type="RefSeq" id="WP_396769871.1">
    <property type="nucleotide sequence ID" value="NZ_JBITLA010000007.1"/>
</dbReference>
<dbReference type="Gene3D" id="3.40.50.2020">
    <property type="match status" value="1"/>
</dbReference>
<gene>
    <name evidence="2" type="ORF">ACIBP4_00755</name>
</gene>
<evidence type="ECO:0000313" key="2">
    <source>
        <dbReference type="EMBL" id="MFI7260826.1"/>
    </source>
</evidence>
<keyword evidence="2" id="KW-0328">Glycosyltransferase</keyword>
<dbReference type="InterPro" id="IPR000836">
    <property type="entry name" value="PRTase_dom"/>
</dbReference>
<dbReference type="CDD" id="cd06223">
    <property type="entry name" value="PRTases_typeI"/>
    <property type="match status" value="1"/>
</dbReference>
<evidence type="ECO:0000313" key="3">
    <source>
        <dbReference type="Proteomes" id="UP001612812"/>
    </source>
</evidence>
<dbReference type="InterPro" id="IPR029057">
    <property type="entry name" value="PRTase-like"/>
</dbReference>
<dbReference type="Pfam" id="PF00156">
    <property type="entry name" value="Pribosyltran"/>
    <property type="match status" value="1"/>
</dbReference>
<proteinExistence type="predicted"/>
<dbReference type="Gene3D" id="3.30.1310.20">
    <property type="entry name" value="PRTase-like"/>
    <property type="match status" value="1"/>
</dbReference>
<dbReference type="EMBL" id="JBITLE010000001">
    <property type="protein sequence ID" value="MFI7260826.1"/>
    <property type="molecule type" value="Genomic_DNA"/>
</dbReference>
<keyword evidence="2" id="KW-0808">Transferase</keyword>
<organism evidence="2 3">
    <name type="scientific">Micromonospora maritima</name>
    <dbReference type="NCBI Taxonomy" id="986711"/>
    <lineage>
        <taxon>Bacteria</taxon>
        <taxon>Bacillati</taxon>
        <taxon>Actinomycetota</taxon>
        <taxon>Actinomycetes</taxon>
        <taxon>Micromonosporales</taxon>
        <taxon>Micromonosporaceae</taxon>
        <taxon>Micromonospora</taxon>
    </lineage>
</organism>
<evidence type="ECO:0000259" key="1">
    <source>
        <dbReference type="Pfam" id="PF00156"/>
    </source>
</evidence>
<dbReference type="GO" id="GO:0016757">
    <property type="term" value="F:glycosyltransferase activity"/>
    <property type="evidence" value="ECO:0007669"/>
    <property type="project" value="UniProtKB-KW"/>
</dbReference>
<feature type="domain" description="Phosphoribosyltransferase" evidence="1">
    <location>
        <begin position="10"/>
        <end position="191"/>
    </location>
</feature>
<dbReference type="SUPFAM" id="SSF53271">
    <property type="entry name" value="PRTase-like"/>
    <property type="match status" value="1"/>
</dbReference>
<dbReference type="Proteomes" id="UP001612812">
    <property type="component" value="Unassembled WGS sequence"/>
</dbReference>
<comment type="caution">
    <text evidence="2">The sequence shown here is derived from an EMBL/GenBank/DDBJ whole genome shotgun (WGS) entry which is preliminary data.</text>
</comment>
<accession>A0ABW7ZD88</accession>
<sequence length="210" mass="22397">MTTYRDRTEAGRDLAERLTDLASRPDVIVLGLVRGGVPVARVIADRLGAPLDVLVVRKLGVPWAPEVAYGALGPGGVQVLNDVVAGRISENDRAQVRRREQAELERREQRYRAGRPPLDLTGRTAVIVDDGLATGATARAAVQVARHLGATGVLVAVPVGSEQAYEMLTDTADTVVSCQLPPDFTAVGAYYDDFHEVADDEVTQALTATA</sequence>
<keyword evidence="3" id="KW-1185">Reference proteome</keyword>
<protein>
    <submittedName>
        <fullName evidence="2">Phosphoribosyltransferase</fullName>
    </submittedName>
</protein>
<name>A0ABW7ZD88_9ACTN</name>
<reference evidence="2 3" key="1">
    <citation type="submission" date="2024-10" db="EMBL/GenBank/DDBJ databases">
        <title>The Natural Products Discovery Center: Release of the First 8490 Sequenced Strains for Exploring Actinobacteria Biosynthetic Diversity.</title>
        <authorList>
            <person name="Kalkreuter E."/>
            <person name="Kautsar S.A."/>
            <person name="Yang D."/>
            <person name="Bader C.D."/>
            <person name="Teijaro C.N."/>
            <person name="Fluegel L."/>
            <person name="Davis C.M."/>
            <person name="Simpson J.R."/>
            <person name="Lauterbach L."/>
            <person name="Steele A.D."/>
            <person name="Gui C."/>
            <person name="Meng S."/>
            <person name="Li G."/>
            <person name="Viehrig K."/>
            <person name="Ye F."/>
            <person name="Su P."/>
            <person name="Kiefer A.F."/>
            <person name="Nichols A."/>
            <person name="Cepeda A.J."/>
            <person name="Yan W."/>
            <person name="Fan B."/>
            <person name="Jiang Y."/>
            <person name="Adhikari A."/>
            <person name="Zheng C.-J."/>
            <person name="Schuster L."/>
            <person name="Cowan T.M."/>
            <person name="Smanski M.J."/>
            <person name="Chevrette M.G."/>
            <person name="De Carvalho L.P.S."/>
            <person name="Shen B."/>
        </authorList>
    </citation>
    <scope>NUCLEOTIDE SEQUENCE [LARGE SCALE GENOMIC DNA]</scope>
    <source>
        <strain evidence="2 3">NPDC049845</strain>
    </source>
</reference>